<dbReference type="RefSeq" id="XP_040659184.1">
    <property type="nucleotide sequence ID" value="XM_040798301.1"/>
</dbReference>
<keyword evidence="7" id="KW-1185">Reference proteome</keyword>
<dbReference type="EMBL" id="LAYC01000001">
    <property type="protein sequence ID" value="KYK59832.1"/>
    <property type="molecule type" value="Genomic_DNA"/>
</dbReference>
<evidence type="ECO:0000256" key="1">
    <source>
        <dbReference type="ARBA" id="ARBA00022630"/>
    </source>
</evidence>
<organism evidence="6 7">
    <name type="scientific">Drechmeria coniospora</name>
    <name type="common">Nematophagous fungus</name>
    <name type="synonym">Meria coniospora</name>
    <dbReference type="NCBI Taxonomy" id="98403"/>
    <lineage>
        <taxon>Eukaryota</taxon>
        <taxon>Fungi</taxon>
        <taxon>Dikarya</taxon>
        <taxon>Ascomycota</taxon>
        <taxon>Pezizomycotina</taxon>
        <taxon>Sordariomycetes</taxon>
        <taxon>Hypocreomycetidae</taxon>
        <taxon>Hypocreales</taxon>
        <taxon>Ophiocordycipitaceae</taxon>
        <taxon>Drechmeria</taxon>
    </lineage>
</organism>
<evidence type="ECO:0000256" key="3">
    <source>
        <dbReference type="ARBA" id="ARBA00023002"/>
    </source>
</evidence>
<dbReference type="GO" id="GO:0016491">
    <property type="term" value="F:oxidoreductase activity"/>
    <property type="evidence" value="ECO:0007669"/>
    <property type="project" value="UniProtKB-KW"/>
</dbReference>
<accession>A0A151GS46</accession>
<evidence type="ECO:0000256" key="4">
    <source>
        <dbReference type="SAM" id="MobiDB-lite"/>
    </source>
</evidence>
<dbReference type="PANTHER" id="PTHR46865:SF2">
    <property type="entry name" value="MONOOXYGENASE"/>
    <property type="match status" value="1"/>
</dbReference>
<dbReference type="InterPro" id="IPR002938">
    <property type="entry name" value="FAD-bd"/>
</dbReference>
<dbReference type="GO" id="GO:0071949">
    <property type="term" value="F:FAD binding"/>
    <property type="evidence" value="ECO:0007669"/>
    <property type="project" value="InterPro"/>
</dbReference>
<reference evidence="6 7" key="1">
    <citation type="journal article" date="2016" name="Sci. Rep.">
        <title>Insights into Adaptations to a Near-Obligate Nematode Endoparasitic Lifestyle from the Finished Genome of Drechmeria coniospora.</title>
        <authorList>
            <person name="Zhang L."/>
            <person name="Zhou Z."/>
            <person name="Guo Q."/>
            <person name="Fokkens L."/>
            <person name="Miskei M."/>
            <person name="Pocsi I."/>
            <person name="Zhang W."/>
            <person name="Chen M."/>
            <person name="Wang L."/>
            <person name="Sun Y."/>
            <person name="Donzelli B.G."/>
            <person name="Gibson D.M."/>
            <person name="Nelson D.R."/>
            <person name="Luo J.G."/>
            <person name="Rep M."/>
            <person name="Liu H."/>
            <person name="Yang S."/>
            <person name="Wang J."/>
            <person name="Krasnoff S.B."/>
            <person name="Xu Y."/>
            <person name="Molnar I."/>
            <person name="Lin M."/>
        </authorList>
    </citation>
    <scope>NUCLEOTIDE SEQUENCE [LARGE SCALE GENOMIC DNA]</scope>
    <source>
        <strain evidence="6 7">ARSEF 6962</strain>
    </source>
</reference>
<keyword evidence="3" id="KW-0560">Oxidoreductase</keyword>
<dbReference type="Pfam" id="PF01494">
    <property type="entry name" value="FAD_binding_3"/>
    <property type="match status" value="1"/>
</dbReference>
<dbReference type="SUPFAM" id="SSF51905">
    <property type="entry name" value="FAD/NAD(P)-binding domain"/>
    <property type="match status" value="1"/>
</dbReference>
<feature type="region of interest" description="Disordered" evidence="4">
    <location>
        <begin position="258"/>
        <end position="287"/>
    </location>
</feature>
<gene>
    <name evidence="6" type="ORF">DCS_00966</name>
</gene>
<dbReference type="PANTHER" id="PTHR46865">
    <property type="entry name" value="OXIDOREDUCTASE-RELATED"/>
    <property type="match status" value="1"/>
</dbReference>
<comment type="caution">
    <text evidence="6">The sequence shown here is derived from an EMBL/GenBank/DDBJ whole genome shotgun (WGS) entry which is preliminary data.</text>
</comment>
<protein>
    <recommendedName>
        <fullName evidence="5">FAD-binding domain-containing protein</fullName>
    </recommendedName>
</protein>
<keyword evidence="1" id="KW-0285">Flavoprotein</keyword>
<dbReference type="PRINTS" id="PR00420">
    <property type="entry name" value="RNGMNOXGNASE"/>
</dbReference>
<dbReference type="Proteomes" id="UP000076580">
    <property type="component" value="Chromosome 01"/>
</dbReference>
<dbReference type="STRING" id="98403.A0A151GS46"/>
<sequence>MTYEQVSHFDAYQHSYPYGQLFSSRLSCSGMGRSTDANGLDPLPRSVGPEVERQAVGVAFRPLNILIVGAGIAGPAVAFWLARLGHSCTVVERAPGLRTGGQQIDLRDQGIDAARRMGILEEVRRCGVDERGALFVDASGQPRAFIPRSPPGQTQTISSEFQLMRGSLCRLLFEASARQKGRVVYRFGVVVESFDDRPTGVRVGLSDGSVATYDLLVGADGLGSGIRKRMLAQHGIEDEYRSTGAFCCYFGLRRRRGPTPAGHGSSDAPLRCKSGRETGPQSGSIGAGWSSDAAANVATICHMPRARFAMTRWHTATRGQAYLFTMAHATQMRAALGSADTGRKKAAFARAFADGAWQVPHLLRTMHAAADDDFHAAELVQATAGCWARGRVVLLGDAGYAPSPFSAMGTSLALVGAYVLAGEIARRPTDLPAAAVAYAENLRPLVDGVQHLPPGVPDIGFPATDAAVRRFHLLVWLLSLVLRLVLALRVDLAMAALRRVVPGGRKGAWLLPDYPELDQVEPWKRRGDGTKT</sequence>
<dbReference type="Gene3D" id="3.30.9.10">
    <property type="entry name" value="D-Amino Acid Oxidase, subunit A, domain 2"/>
    <property type="match status" value="1"/>
</dbReference>
<dbReference type="InParanoid" id="A0A151GS46"/>
<dbReference type="InterPro" id="IPR036188">
    <property type="entry name" value="FAD/NAD-bd_sf"/>
</dbReference>
<evidence type="ECO:0000313" key="6">
    <source>
        <dbReference type="EMBL" id="KYK59832.1"/>
    </source>
</evidence>
<feature type="domain" description="FAD-binding" evidence="5">
    <location>
        <begin position="64"/>
        <end position="233"/>
    </location>
</feature>
<proteinExistence type="predicted"/>
<dbReference type="Gene3D" id="3.50.50.60">
    <property type="entry name" value="FAD/NAD(P)-binding domain"/>
    <property type="match status" value="1"/>
</dbReference>
<keyword evidence="2" id="KW-0274">FAD</keyword>
<dbReference type="GeneID" id="63713609"/>
<evidence type="ECO:0000313" key="7">
    <source>
        <dbReference type="Proteomes" id="UP000076580"/>
    </source>
</evidence>
<dbReference type="InterPro" id="IPR051704">
    <property type="entry name" value="FAD_aromatic-hydroxylase"/>
</dbReference>
<dbReference type="AlphaFoldDB" id="A0A151GS46"/>
<name>A0A151GS46_DRECN</name>
<evidence type="ECO:0000256" key="2">
    <source>
        <dbReference type="ARBA" id="ARBA00022827"/>
    </source>
</evidence>
<evidence type="ECO:0000259" key="5">
    <source>
        <dbReference type="Pfam" id="PF01494"/>
    </source>
</evidence>